<sequence>MQRSVQSASGSYRNLQALLSDDSGGGADLTGGGPLSFSATYGRTSRASIDSSDQKKQAKCILVSNHLPIRATKQEETGTWEFEWDEDALIYQAQDGLEDVEIMYVGCLPVELDPDEQDEAALELYTQFNCCVVFLGAELKEKYYKGFCKQQLWPLFHYLLPLSPNSSGRFNPELWQAYVKANKAFADKLVEVVSMDDDFVWLHDYHLLVLPSLLRKRFNRIRLGLFLHSPFPSSEIFRTFPRREEILRSLLNADLLGFHTFDYARHFMSCCSRMLGLEHVASRGSISIEYYGRNVGIKIMPTGVKPERYLNGFGWQDTIWRRGELLSQFKGQMVLIGVDDMDLFKGIELKLLAVERVLDYHPEWRGRLVLVQVTNAPRSPGKDVQELHDFAVSLVERINGKYGTATYQPVVWLERSVPLYEKIALYSVADVAVVAATRDGMNLVPYEYIVSRQGQPDVDAAEKNSMLVVSEFVGCSPSVSGAIRVNPWSIDSLADGIYTAIKMPAADRHLRHDKHWRYVSQHTVRFWAQSFATDLRHLTRDHQRMKCYALGLGLDTFRMVALTENFRKLEVLVLLNAFRRAQKRLLLLDYDGTLVPQSNINSRPTEEVLQVLQALCADAHNSVYIISGRRKSELGEWFASVEGLGIAAEHGFFFRAAGAGAEWHARSSTEEMSWQGIVKPILQQYTESTDGSFVEEKESALVWHYNAADPDFGSLQAKELLDHLEDVLSNEPVEVVAGSAIVEVKPAGVSKGGAVERILLEAAAANTAHDVVLCIGDDRSDEDMYIAIEHVAVMPHMPAEVFACTVGQKPSKAPFYVNDPAEVLSILGCLTAPPPAALPSA</sequence>
<dbReference type="InterPro" id="IPR006379">
    <property type="entry name" value="HAD-SF_hydro_IIB"/>
</dbReference>
<dbReference type="PANTHER" id="PTHR10788">
    <property type="entry name" value="TREHALOSE-6-PHOSPHATE SYNTHASE"/>
    <property type="match status" value="1"/>
</dbReference>
<dbReference type="Gene3D" id="3.40.50.2000">
    <property type="entry name" value="Glycogen Phosphorylase B"/>
    <property type="match status" value="2"/>
</dbReference>
<dbReference type="InterPro" id="IPR003337">
    <property type="entry name" value="Trehalose_PPase"/>
</dbReference>
<evidence type="ECO:0008006" key="5">
    <source>
        <dbReference type="Google" id="ProtNLM"/>
    </source>
</evidence>
<proteinExistence type="inferred from homology"/>
<dbReference type="EMBL" id="JALJOT010000002">
    <property type="protein sequence ID" value="KAK9917591.1"/>
    <property type="molecule type" value="Genomic_DNA"/>
</dbReference>
<dbReference type="Gene3D" id="3.40.50.1000">
    <property type="entry name" value="HAD superfamily/HAD-like"/>
    <property type="match status" value="1"/>
</dbReference>
<dbReference type="NCBIfam" id="TIGR01484">
    <property type="entry name" value="HAD-SF-IIB"/>
    <property type="match status" value="1"/>
</dbReference>
<dbReference type="Pfam" id="PF02358">
    <property type="entry name" value="Trehalose_PPase"/>
    <property type="match status" value="1"/>
</dbReference>
<evidence type="ECO:0000313" key="3">
    <source>
        <dbReference type="EMBL" id="KAK9917591.1"/>
    </source>
</evidence>
<dbReference type="Pfam" id="PF00982">
    <property type="entry name" value="Glyco_transf_20"/>
    <property type="match status" value="1"/>
</dbReference>
<dbReference type="NCBIfam" id="TIGR00685">
    <property type="entry name" value="T6PP"/>
    <property type="match status" value="1"/>
</dbReference>
<protein>
    <recommendedName>
        <fullName evidence="5">Trehalose-phosphatase</fullName>
    </recommendedName>
</protein>
<comment type="similarity">
    <text evidence="1">In the N-terminal section; belongs to the glycosyltransferase 20 family.</text>
</comment>
<evidence type="ECO:0000256" key="1">
    <source>
        <dbReference type="ARBA" id="ARBA00005409"/>
    </source>
</evidence>
<gene>
    <name evidence="3" type="ORF">WJX75_006151</name>
</gene>
<comment type="similarity">
    <text evidence="2">In the C-terminal section; belongs to the trehalose phosphatase family.</text>
</comment>
<dbReference type="CDD" id="cd03788">
    <property type="entry name" value="GT20_TPS"/>
    <property type="match status" value="1"/>
</dbReference>
<dbReference type="SUPFAM" id="SSF56784">
    <property type="entry name" value="HAD-like"/>
    <property type="match status" value="1"/>
</dbReference>
<organism evidence="3 4">
    <name type="scientific">Coccomyxa subellipsoidea</name>
    <dbReference type="NCBI Taxonomy" id="248742"/>
    <lineage>
        <taxon>Eukaryota</taxon>
        <taxon>Viridiplantae</taxon>
        <taxon>Chlorophyta</taxon>
        <taxon>core chlorophytes</taxon>
        <taxon>Trebouxiophyceae</taxon>
        <taxon>Trebouxiophyceae incertae sedis</taxon>
        <taxon>Coccomyxaceae</taxon>
        <taxon>Coccomyxa</taxon>
    </lineage>
</organism>
<reference evidence="3 4" key="1">
    <citation type="journal article" date="2024" name="Nat. Commun.">
        <title>Phylogenomics reveals the evolutionary origins of lichenization in chlorophyte algae.</title>
        <authorList>
            <person name="Puginier C."/>
            <person name="Libourel C."/>
            <person name="Otte J."/>
            <person name="Skaloud P."/>
            <person name="Haon M."/>
            <person name="Grisel S."/>
            <person name="Petersen M."/>
            <person name="Berrin J.G."/>
            <person name="Delaux P.M."/>
            <person name="Dal Grande F."/>
            <person name="Keller J."/>
        </authorList>
    </citation>
    <scope>NUCLEOTIDE SEQUENCE [LARGE SCALE GENOMIC DNA]</scope>
    <source>
        <strain evidence="3 4">SAG 216-7</strain>
    </source>
</reference>
<dbReference type="InterPro" id="IPR036412">
    <property type="entry name" value="HAD-like_sf"/>
</dbReference>
<evidence type="ECO:0000313" key="4">
    <source>
        <dbReference type="Proteomes" id="UP001491310"/>
    </source>
</evidence>
<dbReference type="Gene3D" id="3.30.70.1020">
    <property type="entry name" value="Trehalose-6-phosphate phosphatase related protein, domain 2"/>
    <property type="match status" value="1"/>
</dbReference>
<dbReference type="PANTHER" id="PTHR10788:SF94">
    <property type="entry name" value="ALPHA,ALPHA-TREHALOSE-PHOSPHATE SYNTHASE [UDP-FORMING] 5"/>
    <property type="match status" value="1"/>
</dbReference>
<keyword evidence="4" id="KW-1185">Reference proteome</keyword>
<comment type="caution">
    <text evidence="3">The sequence shown here is derived from an EMBL/GenBank/DDBJ whole genome shotgun (WGS) entry which is preliminary data.</text>
</comment>
<evidence type="ECO:0000256" key="2">
    <source>
        <dbReference type="ARBA" id="ARBA00006330"/>
    </source>
</evidence>
<dbReference type="SUPFAM" id="SSF53756">
    <property type="entry name" value="UDP-Glycosyltransferase/glycogen phosphorylase"/>
    <property type="match status" value="1"/>
</dbReference>
<dbReference type="Proteomes" id="UP001491310">
    <property type="component" value="Unassembled WGS sequence"/>
</dbReference>
<dbReference type="InterPro" id="IPR023214">
    <property type="entry name" value="HAD_sf"/>
</dbReference>
<dbReference type="CDD" id="cd01627">
    <property type="entry name" value="HAD_TPP"/>
    <property type="match status" value="1"/>
</dbReference>
<name>A0ABR2Z0U9_9CHLO</name>
<dbReference type="InterPro" id="IPR001830">
    <property type="entry name" value="Glyco_trans_20"/>
</dbReference>
<accession>A0ABR2Z0U9</accession>